<reference evidence="2 3" key="1">
    <citation type="submission" date="2019-06" db="EMBL/GenBank/DDBJ databases">
        <title>Whole genome sequence for Rhodospirillaceae sp. R148.</title>
        <authorList>
            <person name="Wang G."/>
        </authorList>
    </citation>
    <scope>NUCLEOTIDE SEQUENCE [LARGE SCALE GENOMIC DNA]</scope>
    <source>
        <strain evidence="2 3">R148</strain>
    </source>
</reference>
<evidence type="ECO:0000313" key="3">
    <source>
        <dbReference type="Proteomes" id="UP000315252"/>
    </source>
</evidence>
<keyword evidence="1" id="KW-0732">Signal</keyword>
<name>A0A545U1X4_9PROT</name>
<proteinExistence type="predicted"/>
<comment type="caution">
    <text evidence="2">The sequence shown here is derived from an EMBL/GenBank/DDBJ whole genome shotgun (WGS) entry which is preliminary data.</text>
</comment>
<dbReference type="EMBL" id="VHSH01000001">
    <property type="protein sequence ID" value="TQV83480.1"/>
    <property type="molecule type" value="Genomic_DNA"/>
</dbReference>
<gene>
    <name evidence="2" type="ORF">FKG95_02490</name>
</gene>
<keyword evidence="3" id="KW-1185">Reference proteome</keyword>
<organism evidence="2 3">
    <name type="scientific">Denitrobaculum tricleocarpae</name>
    <dbReference type="NCBI Taxonomy" id="2591009"/>
    <lineage>
        <taxon>Bacteria</taxon>
        <taxon>Pseudomonadati</taxon>
        <taxon>Pseudomonadota</taxon>
        <taxon>Alphaproteobacteria</taxon>
        <taxon>Rhodospirillales</taxon>
        <taxon>Rhodospirillaceae</taxon>
        <taxon>Denitrobaculum</taxon>
    </lineage>
</organism>
<feature type="signal peptide" evidence="1">
    <location>
        <begin position="1"/>
        <end position="30"/>
    </location>
</feature>
<evidence type="ECO:0008006" key="4">
    <source>
        <dbReference type="Google" id="ProtNLM"/>
    </source>
</evidence>
<sequence length="180" mass="19966">MHVIAAALRRMGLFRTSVLTLAPLLLVACASQDEAPPVCPEAIVIKDAERLVKFEGPGRDLTDVRFELDIDGVQLACEYDDDQIESALGIRLIAARGPADTDRAASFSYFVAVATSNREILAREEFDLTIPFEGNRTRVIALEEVFPNIPLRPGRDGADYLVYIGLQLTADELQYNRENR</sequence>
<evidence type="ECO:0000256" key="1">
    <source>
        <dbReference type="SAM" id="SignalP"/>
    </source>
</evidence>
<protein>
    <recommendedName>
        <fullName evidence="4">Lipoprotein</fullName>
    </recommendedName>
</protein>
<accession>A0A545U1X4</accession>
<dbReference type="Proteomes" id="UP000315252">
    <property type="component" value="Unassembled WGS sequence"/>
</dbReference>
<evidence type="ECO:0000313" key="2">
    <source>
        <dbReference type="EMBL" id="TQV83480.1"/>
    </source>
</evidence>
<dbReference type="RefSeq" id="WP_142894717.1">
    <property type="nucleotide sequence ID" value="NZ_ML660052.1"/>
</dbReference>
<feature type="chain" id="PRO_5022097438" description="Lipoprotein" evidence="1">
    <location>
        <begin position="31"/>
        <end position="180"/>
    </location>
</feature>
<dbReference type="AlphaFoldDB" id="A0A545U1X4"/>
<dbReference type="OrthoDB" id="8443104at2"/>